<proteinExistence type="inferred from homology"/>
<dbReference type="InterPro" id="IPR008863">
    <property type="entry name" value="Toxic_anion-R_TelA"/>
</dbReference>
<name>A0A940PH00_9ENTE</name>
<dbReference type="AlphaFoldDB" id="A0A940PH00"/>
<dbReference type="Pfam" id="PF05816">
    <property type="entry name" value="TelA"/>
    <property type="match status" value="1"/>
</dbReference>
<comment type="similarity">
    <text evidence="1 2">Belongs to the TelA family.</text>
</comment>
<evidence type="ECO:0000313" key="4">
    <source>
        <dbReference type="Proteomes" id="UP000674938"/>
    </source>
</evidence>
<reference evidence="3" key="1">
    <citation type="submission" date="2020-12" db="EMBL/GenBank/DDBJ databases">
        <title>Vagococcus allomyrinae sp. nov. and Enterococcus lavae sp. nov., isolated from the larvae of Allomyrina dichotoma.</title>
        <authorList>
            <person name="Lee S.D."/>
        </authorList>
    </citation>
    <scope>NUCLEOTIDE SEQUENCE</scope>
    <source>
        <strain evidence="3">BWB3-3</strain>
    </source>
</reference>
<evidence type="ECO:0000256" key="2">
    <source>
        <dbReference type="PIRNR" id="PIRNR026508"/>
    </source>
</evidence>
<dbReference type="EMBL" id="JAEEGA010000016">
    <property type="protein sequence ID" value="MBP1043371.1"/>
    <property type="molecule type" value="Genomic_DNA"/>
</dbReference>
<dbReference type="Proteomes" id="UP000674938">
    <property type="component" value="Unassembled WGS sequence"/>
</dbReference>
<dbReference type="PIRSF" id="PIRSF026508">
    <property type="entry name" value="TelA"/>
    <property type="match status" value="1"/>
</dbReference>
<organism evidence="3 4">
    <name type="scientific">Vagococcus allomyrinae</name>
    <dbReference type="NCBI Taxonomy" id="2794353"/>
    <lineage>
        <taxon>Bacteria</taxon>
        <taxon>Bacillati</taxon>
        <taxon>Bacillota</taxon>
        <taxon>Bacilli</taxon>
        <taxon>Lactobacillales</taxon>
        <taxon>Enterococcaceae</taxon>
        <taxon>Vagococcus</taxon>
    </lineage>
</organism>
<sequence length="368" mass="41265">MEEFTFGASTDEAKKIDELLDINTQQPEKITLTTAQTQAITGLKDQIDINDVMGVMTYGSKEQSRLSEFSEQALEKVKSHELGDVGKIINELVVELESFNPEENDGFLTKLFKRGKSKIDTMMIRFEDVNANVSRIVNNLEGHYLTMTNDIISLEEMAEANKTFYQNLSVYVEAGQTKIGELKGTTLPELQQKAASQNQEDLNNLSEFSDKLTQFEKKVHDLDMTKMISQQMATQIRVIQNANKAMAYKIQSTMTNTIPMWKQQMVIALSAQHTLSAIEADNAVSDITNELFKKNAEKIHHVSTQAAEASEKSIVDIDTLEQVNAQTIAALQDIQGIREKGAANRQHAQEELLKMRTELANALIDVTK</sequence>
<dbReference type="PANTHER" id="PTHR38432">
    <property type="entry name" value="TELA-LIKE PROTEIN SAOUHSC_01408"/>
    <property type="match status" value="1"/>
</dbReference>
<evidence type="ECO:0000256" key="1">
    <source>
        <dbReference type="ARBA" id="ARBA00005541"/>
    </source>
</evidence>
<dbReference type="PANTHER" id="PTHR38432:SF1">
    <property type="entry name" value="TELA-LIKE PROTEIN SAOUHSC_01408"/>
    <property type="match status" value="1"/>
</dbReference>
<protein>
    <submittedName>
        <fullName evidence="3">Toxic anion resistance protein</fullName>
    </submittedName>
</protein>
<comment type="caution">
    <text evidence="3">The sequence shown here is derived from an EMBL/GenBank/DDBJ whole genome shotgun (WGS) entry which is preliminary data.</text>
</comment>
<accession>A0A940PH00</accession>
<keyword evidence="4" id="KW-1185">Reference proteome</keyword>
<evidence type="ECO:0000313" key="3">
    <source>
        <dbReference type="EMBL" id="MBP1043371.1"/>
    </source>
</evidence>
<gene>
    <name evidence="3" type="ORF">I6N95_20320</name>
</gene>
<dbReference type="RefSeq" id="WP_209531185.1">
    <property type="nucleotide sequence ID" value="NZ_JAEEGA010000016.1"/>
</dbReference>